<dbReference type="AlphaFoldDB" id="W1P8L7"/>
<dbReference type="EMBL" id="KI394313">
    <property type="protein sequence ID" value="ERN03951.1"/>
    <property type="molecule type" value="Genomic_DNA"/>
</dbReference>
<dbReference type="Proteomes" id="UP000017836">
    <property type="component" value="Unassembled WGS sequence"/>
</dbReference>
<proteinExistence type="predicted"/>
<protein>
    <recommendedName>
        <fullName evidence="1">Retrovirus-related Pol polyprotein from transposon TNT 1-94-like beta-barrel domain-containing protein</fullName>
    </recommendedName>
</protein>
<dbReference type="Gramene" id="ERN03951">
    <property type="protein sequence ID" value="ERN03951"/>
    <property type="gene ID" value="AMTR_s00079p00060500"/>
</dbReference>
<evidence type="ECO:0000259" key="1">
    <source>
        <dbReference type="Pfam" id="PF22936"/>
    </source>
</evidence>
<organism evidence="2 3">
    <name type="scientific">Amborella trichopoda</name>
    <dbReference type="NCBI Taxonomy" id="13333"/>
    <lineage>
        <taxon>Eukaryota</taxon>
        <taxon>Viridiplantae</taxon>
        <taxon>Streptophyta</taxon>
        <taxon>Embryophyta</taxon>
        <taxon>Tracheophyta</taxon>
        <taxon>Spermatophyta</taxon>
        <taxon>Magnoliopsida</taxon>
        <taxon>Amborellales</taxon>
        <taxon>Amborellaceae</taxon>
        <taxon>Amborella</taxon>
    </lineage>
</organism>
<accession>W1P8L7</accession>
<dbReference type="InterPro" id="IPR054722">
    <property type="entry name" value="PolX-like_BBD"/>
</dbReference>
<evidence type="ECO:0000313" key="2">
    <source>
        <dbReference type="EMBL" id="ERN03951.1"/>
    </source>
</evidence>
<dbReference type="HOGENOM" id="CLU_1789464_0_0_1"/>
<name>W1P8L7_AMBTC</name>
<keyword evidence="3" id="KW-1185">Reference proteome</keyword>
<reference evidence="3" key="1">
    <citation type="journal article" date="2013" name="Science">
        <title>The Amborella genome and the evolution of flowering plants.</title>
        <authorList>
            <consortium name="Amborella Genome Project"/>
        </authorList>
    </citation>
    <scope>NUCLEOTIDE SEQUENCE [LARGE SCALE GENOMIC DNA]</scope>
</reference>
<gene>
    <name evidence="2" type="ORF">AMTR_s00079p00060500</name>
</gene>
<dbReference type="Pfam" id="PF22936">
    <property type="entry name" value="Pol_BBD"/>
    <property type="match status" value="1"/>
</dbReference>
<feature type="domain" description="Retrovirus-related Pol polyprotein from transposon TNT 1-94-like beta-barrel" evidence="1">
    <location>
        <begin position="105"/>
        <end position="154"/>
    </location>
</feature>
<sequence length="162" mass="17658">MSRDGTPTSNCKKKKVSNYCKETGDLITECRKRPQNKKKPTDAHAASMTNSDMTCVTLTPPSIMLALPSILSQSLSASLRPEFLQQVIQVLHVSSFGKGDFQTSWVLDSDASNHMTGNLTSFKQVVPYKGTQSVHIANGQSLPLDKVGSLLIHLVTSSFISF</sequence>
<evidence type="ECO:0000313" key="3">
    <source>
        <dbReference type="Proteomes" id="UP000017836"/>
    </source>
</evidence>